<dbReference type="AlphaFoldDB" id="A0A0S4KHN2"/>
<dbReference type="SMART" id="SM00516">
    <property type="entry name" value="SEC14"/>
    <property type="match status" value="1"/>
</dbReference>
<organism evidence="4 5">
    <name type="scientific">Bodo saltans</name>
    <name type="common">Flagellated protozoan</name>
    <dbReference type="NCBI Taxonomy" id="75058"/>
    <lineage>
        <taxon>Eukaryota</taxon>
        <taxon>Discoba</taxon>
        <taxon>Euglenozoa</taxon>
        <taxon>Kinetoplastea</taxon>
        <taxon>Metakinetoplastina</taxon>
        <taxon>Eubodonida</taxon>
        <taxon>Bodonidae</taxon>
        <taxon>Bodo</taxon>
    </lineage>
</organism>
<keyword evidence="2 4" id="KW-0812">Transmembrane</keyword>
<dbReference type="InterPro" id="IPR053012">
    <property type="entry name" value="ER-organelle_contact"/>
</dbReference>
<accession>A0A0S4KHN2</accession>
<feature type="compositionally biased region" description="Basic residues" evidence="1">
    <location>
        <begin position="307"/>
        <end position="316"/>
    </location>
</feature>
<dbReference type="SUPFAM" id="SSF52087">
    <property type="entry name" value="CRAL/TRIO domain"/>
    <property type="match status" value="1"/>
</dbReference>
<dbReference type="PANTHER" id="PTHR46384:SF2">
    <property type="entry name" value="CRAL-TRIO DOMAIN-CONTAINING PROTEIN"/>
    <property type="match status" value="1"/>
</dbReference>
<dbReference type="OrthoDB" id="262042at2759"/>
<feature type="domain" description="CRAL-TRIO" evidence="3">
    <location>
        <begin position="80"/>
        <end position="236"/>
    </location>
</feature>
<name>A0A0S4KHN2_BODSA</name>
<feature type="transmembrane region" description="Helical" evidence="2">
    <location>
        <begin position="881"/>
        <end position="899"/>
    </location>
</feature>
<feature type="transmembrane region" description="Helical" evidence="2">
    <location>
        <begin position="710"/>
        <end position="730"/>
    </location>
</feature>
<feature type="transmembrane region" description="Helical" evidence="2">
    <location>
        <begin position="854"/>
        <end position="874"/>
    </location>
</feature>
<evidence type="ECO:0000256" key="1">
    <source>
        <dbReference type="SAM" id="MobiDB-lite"/>
    </source>
</evidence>
<dbReference type="Pfam" id="PF00650">
    <property type="entry name" value="CRAL_TRIO"/>
    <property type="match status" value="1"/>
</dbReference>
<keyword evidence="2" id="KW-0472">Membrane</keyword>
<evidence type="ECO:0000256" key="2">
    <source>
        <dbReference type="SAM" id="Phobius"/>
    </source>
</evidence>
<reference evidence="5" key="1">
    <citation type="submission" date="2015-09" db="EMBL/GenBank/DDBJ databases">
        <authorList>
            <consortium name="Pathogen Informatics"/>
        </authorList>
    </citation>
    <scope>NUCLEOTIDE SEQUENCE [LARGE SCALE GENOMIC DNA]</scope>
    <source>
        <strain evidence="5">Lake Konstanz</strain>
    </source>
</reference>
<feature type="region of interest" description="Disordered" evidence="1">
    <location>
        <begin position="282"/>
        <end position="325"/>
    </location>
</feature>
<dbReference type="Pfam" id="PF24044">
    <property type="entry name" value="DUF7353"/>
    <property type="match status" value="1"/>
</dbReference>
<dbReference type="PANTHER" id="PTHR46384">
    <property type="entry name" value="MOTILE SPERM DOMAIN-CONTAINING PROTEIN 2"/>
    <property type="match status" value="1"/>
</dbReference>
<evidence type="ECO:0000313" key="5">
    <source>
        <dbReference type="Proteomes" id="UP000051952"/>
    </source>
</evidence>
<dbReference type="VEuPathDB" id="TriTrypDB:BSAL_08470"/>
<evidence type="ECO:0000313" key="4">
    <source>
        <dbReference type="EMBL" id="CUI14624.1"/>
    </source>
</evidence>
<dbReference type="CDD" id="cd00170">
    <property type="entry name" value="SEC14"/>
    <property type="match status" value="1"/>
</dbReference>
<keyword evidence="5" id="KW-1185">Reference proteome</keyword>
<feature type="transmembrane region" description="Helical" evidence="2">
    <location>
        <begin position="794"/>
        <end position="815"/>
    </location>
</feature>
<dbReference type="InterPro" id="IPR001251">
    <property type="entry name" value="CRAL-TRIO_dom"/>
</dbReference>
<proteinExistence type="predicted"/>
<gene>
    <name evidence="4" type="ORF">BSAL_08470</name>
</gene>
<sequence>MSNTAILMQLGQAAMQHQDTLEIVKARVGITHTYFDCWIYGFLENKNFDVEETVAKLIRRDAMERKELASYDITDYMREQMAKGIIQLIGDDKEGRVTFYIVTKRDFPTSKRREENKRNFDMWLSYGTRLRKENQKCRITMLVNQTDASMWSNTDMTFQADVALRIAKYYPGAVDRMYICKMNRTLAAVAKPIFSRLPKVVSERMRIFTESDIEKGRLLELFDEDVLPIALGGKNAIDGPSNWNRFGEIITHHFTQLKTAVADKGQGVKEWELEQLLKEQECRDSVSDTEAAPPPVEPAMSRELRAQHHRKHRRAKSGTPIQDEMLQSLTIAPTTSAGAYQSTRSRPSHNQQLTIQVQSNHEEGSTTPQDFATMEEATAIDMTDMGTLLSCNSTSDDELEMGSYSPIQRVGDDGRTPQQRYSNPRVAEWALGTHNRTLSMAQASDAVAMLEMHEVTFRTTIEEMEAMERLLVIDRFGPMVEGQRQADYVGIFGTHTVMSYFPAPMRSVIRGVMWILCVIMAFYFLMATVFAASMGVSMMVAFFGGMFAQPYYVYPYGFALLITGYQTSILCARGYELVQTSFRGRMFHCLRPLGPRVGLKVQVGLFMMISITLFVVFCRYAAVIDPVTGMQYSIACGWIICSVILLLYHILFLGGLRGDPLDTYHRHSLEDHQYARRNQNISAFSLYLFFNVTEQYDDVDTATRNGQASYVFYASVPIVVALLSGVAFMISVNQVFIIGCVAATIVSAFLCNFLTAGDSWDHSATLLRLAVAFSSVSWMYVSISVGFFGTSAGWGGSLAVILVTIVVWMSTAIAAARFSHGASYRQWAFRFGYLIFAGHVIASIVMLFVEQWRAGVLVIGLGIHSCISFFRYGAMSKVGTVTCMAGFLALVVALIVIGLESDASASYSTPLSQTILQNFTFSNGTSAGEYYDNYTMYPAFTACLSKFAPNIDIVAMAVLSAISYASVPSVLAADLNAFFPTFRQVSLTTAMPSVANALSDPQAFVSAKVFEDTTSQNITVLVLSNVIGSDQNINLMTGLTMWLEAMAMTPVGILIPTQWTASVVQSIAKVATDISPLSWRGTLRKLSSAVEMIAGNYTPVALRGGSSNGAGHNRIFVVGHDIAGGAAAIVGGRSKLRTITFGAPGMVFSAKRFGFDSIDEIDLSVISVVADSSTLGLVGGITKKAVKLDCDSQTDKCRRPIFFVESLEQACYPEHAV</sequence>
<feature type="transmembrane region" description="Helical" evidence="2">
    <location>
        <begin position="766"/>
        <end position="788"/>
    </location>
</feature>
<dbReference type="Gene3D" id="3.40.525.10">
    <property type="entry name" value="CRAL-TRIO lipid binding domain"/>
    <property type="match status" value="1"/>
</dbReference>
<feature type="transmembrane region" description="Helical" evidence="2">
    <location>
        <begin position="599"/>
        <end position="624"/>
    </location>
</feature>
<feature type="transmembrane region" description="Helical" evidence="2">
    <location>
        <begin position="514"/>
        <end position="547"/>
    </location>
</feature>
<protein>
    <submittedName>
        <fullName evidence="4">Transmembrane protein, putative</fullName>
    </submittedName>
</protein>
<feature type="transmembrane region" description="Helical" evidence="2">
    <location>
        <begin position="736"/>
        <end position="754"/>
    </location>
</feature>
<dbReference type="InterPro" id="IPR036865">
    <property type="entry name" value="CRAL-TRIO_dom_sf"/>
</dbReference>
<feature type="transmembrane region" description="Helical" evidence="2">
    <location>
        <begin position="630"/>
        <end position="656"/>
    </location>
</feature>
<feature type="transmembrane region" description="Helical" evidence="2">
    <location>
        <begin position="827"/>
        <end position="848"/>
    </location>
</feature>
<dbReference type="Proteomes" id="UP000051952">
    <property type="component" value="Unassembled WGS sequence"/>
</dbReference>
<evidence type="ECO:0000259" key="3">
    <source>
        <dbReference type="SMART" id="SM00516"/>
    </source>
</evidence>
<dbReference type="GO" id="GO:0012505">
    <property type="term" value="C:endomembrane system"/>
    <property type="evidence" value="ECO:0007669"/>
    <property type="project" value="TreeGrafter"/>
</dbReference>
<keyword evidence="2" id="KW-1133">Transmembrane helix</keyword>
<dbReference type="EMBL" id="CYKH01001435">
    <property type="protein sequence ID" value="CUI14624.1"/>
    <property type="molecule type" value="Genomic_DNA"/>
</dbReference>
<dbReference type="InterPro" id="IPR055777">
    <property type="entry name" value="DUF7353"/>
</dbReference>
<dbReference type="GO" id="GO:0140284">
    <property type="term" value="C:endoplasmic reticulum-endosome membrane contact site"/>
    <property type="evidence" value="ECO:0007669"/>
    <property type="project" value="TreeGrafter"/>
</dbReference>